<evidence type="ECO:0000256" key="6">
    <source>
        <dbReference type="ARBA" id="ARBA00023125"/>
    </source>
</evidence>
<keyword evidence="3 9" id="KW-0597">Phosphoprotein</keyword>
<dbReference type="PANTHER" id="PTHR45526">
    <property type="entry name" value="TRANSCRIPTIONAL REGULATORY PROTEIN DPIA"/>
    <property type="match status" value="1"/>
</dbReference>
<organism evidence="11 12">
    <name type="scientific">Bacillus daqingensis</name>
    <dbReference type="NCBI Taxonomy" id="872396"/>
    <lineage>
        <taxon>Bacteria</taxon>
        <taxon>Bacillati</taxon>
        <taxon>Bacillota</taxon>
        <taxon>Bacilli</taxon>
        <taxon>Bacillales</taxon>
        <taxon>Bacillaceae</taxon>
        <taxon>Bacillus</taxon>
    </lineage>
</organism>
<dbReference type="Pfam" id="PF20714">
    <property type="entry name" value="HTH_64"/>
    <property type="match status" value="1"/>
</dbReference>
<feature type="domain" description="Response regulatory" evidence="10">
    <location>
        <begin position="6"/>
        <end position="122"/>
    </location>
</feature>
<evidence type="ECO:0000256" key="1">
    <source>
        <dbReference type="ARBA" id="ARBA00004496"/>
    </source>
</evidence>
<evidence type="ECO:0000256" key="3">
    <source>
        <dbReference type="ARBA" id="ARBA00022553"/>
    </source>
</evidence>
<evidence type="ECO:0000256" key="5">
    <source>
        <dbReference type="ARBA" id="ARBA00023015"/>
    </source>
</evidence>
<evidence type="ECO:0000256" key="4">
    <source>
        <dbReference type="ARBA" id="ARBA00023012"/>
    </source>
</evidence>
<keyword evidence="5" id="KW-0805">Transcription regulation</keyword>
<evidence type="ECO:0000313" key="11">
    <source>
        <dbReference type="EMBL" id="MFC4736813.1"/>
    </source>
</evidence>
<protein>
    <submittedName>
        <fullName evidence="11">Response regulator</fullName>
    </submittedName>
</protein>
<evidence type="ECO:0000313" key="12">
    <source>
        <dbReference type="Proteomes" id="UP001595896"/>
    </source>
</evidence>
<sequence length="225" mass="24957">MAEPLKVMIVEDDFRVAEITQAYVDKLDGFFTAAQAKTAAEAEQAADAVKPDIILLDMFIPDTRGLQLFHSLQQKLPDAALLVVTAAKEQDIVRRALLGGAIDYMIKPVEFNRLESGLKRAAHWLHVLNASDEMPQQDIDQLLHLTDQTSAKEELPKGIDRITLEQILELLASDRGVTAVEAGEAIGASRSTARRYLEYLVTEGNAEAILKYGDVGRPERRYVRS</sequence>
<evidence type="ECO:0000256" key="7">
    <source>
        <dbReference type="ARBA" id="ARBA00023159"/>
    </source>
</evidence>
<dbReference type="SMART" id="SM00448">
    <property type="entry name" value="REC"/>
    <property type="match status" value="1"/>
</dbReference>
<keyword evidence="2" id="KW-0963">Cytoplasm</keyword>
<dbReference type="InterPro" id="IPR001789">
    <property type="entry name" value="Sig_transdc_resp-reg_receiver"/>
</dbReference>
<feature type="modified residue" description="4-aspartylphosphate" evidence="9">
    <location>
        <position position="57"/>
    </location>
</feature>
<evidence type="ECO:0000256" key="8">
    <source>
        <dbReference type="ARBA" id="ARBA00023163"/>
    </source>
</evidence>
<evidence type="ECO:0000259" key="10">
    <source>
        <dbReference type="PROSITE" id="PS50110"/>
    </source>
</evidence>
<keyword evidence="4" id="KW-0902">Two-component regulatory system</keyword>
<comment type="caution">
    <text evidence="11">The sequence shown here is derived from an EMBL/GenBank/DDBJ whole genome shotgun (WGS) entry which is preliminary data.</text>
</comment>
<keyword evidence="12" id="KW-1185">Reference proteome</keyword>
<evidence type="ECO:0000256" key="2">
    <source>
        <dbReference type="ARBA" id="ARBA00022490"/>
    </source>
</evidence>
<dbReference type="Proteomes" id="UP001595896">
    <property type="component" value="Unassembled WGS sequence"/>
</dbReference>
<dbReference type="EMBL" id="JBHSGK010000009">
    <property type="protein sequence ID" value="MFC4736813.1"/>
    <property type="molecule type" value="Genomic_DNA"/>
</dbReference>
<dbReference type="SUPFAM" id="SSF52172">
    <property type="entry name" value="CheY-like"/>
    <property type="match status" value="1"/>
</dbReference>
<dbReference type="InterPro" id="IPR011006">
    <property type="entry name" value="CheY-like_superfamily"/>
</dbReference>
<evidence type="ECO:0000256" key="9">
    <source>
        <dbReference type="PROSITE-ProRule" id="PRU00169"/>
    </source>
</evidence>
<keyword evidence="6" id="KW-0238">DNA-binding</keyword>
<dbReference type="PANTHER" id="PTHR45526:SF1">
    <property type="entry name" value="TRANSCRIPTIONAL REGULATORY PROTEIN DCUR-RELATED"/>
    <property type="match status" value="1"/>
</dbReference>
<dbReference type="InterPro" id="IPR036390">
    <property type="entry name" value="WH_DNA-bd_sf"/>
</dbReference>
<name>A0ABV9NTS8_9BACI</name>
<dbReference type="RefSeq" id="WP_377909426.1">
    <property type="nucleotide sequence ID" value="NZ_JBHSGK010000009.1"/>
</dbReference>
<dbReference type="PIRSF" id="PIRSF006171">
    <property type="entry name" value="RR_citrat_malat"/>
    <property type="match status" value="1"/>
</dbReference>
<reference evidence="12" key="1">
    <citation type="journal article" date="2019" name="Int. J. Syst. Evol. Microbiol.">
        <title>The Global Catalogue of Microorganisms (GCM) 10K type strain sequencing project: providing services to taxonomists for standard genome sequencing and annotation.</title>
        <authorList>
            <consortium name="The Broad Institute Genomics Platform"/>
            <consortium name="The Broad Institute Genome Sequencing Center for Infectious Disease"/>
            <person name="Wu L."/>
            <person name="Ma J."/>
        </authorList>
    </citation>
    <scope>NUCLEOTIDE SEQUENCE [LARGE SCALE GENOMIC DNA]</scope>
    <source>
        <strain evidence="12">JCM 12165</strain>
    </source>
</reference>
<dbReference type="Pfam" id="PF00072">
    <property type="entry name" value="Response_reg"/>
    <property type="match status" value="1"/>
</dbReference>
<dbReference type="InterPro" id="IPR024187">
    <property type="entry name" value="Sig_transdc_resp-reg_cit/mal"/>
</dbReference>
<dbReference type="Gene3D" id="3.40.50.2300">
    <property type="match status" value="1"/>
</dbReference>
<gene>
    <name evidence="11" type="ORF">ACFO4L_09480</name>
</gene>
<proteinExistence type="predicted"/>
<keyword evidence="8" id="KW-0804">Transcription</keyword>
<dbReference type="InterPro" id="IPR051271">
    <property type="entry name" value="2C-system_Tx_regulators"/>
</dbReference>
<dbReference type="PROSITE" id="PS50110">
    <property type="entry name" value="RESPONSE_REGULATORY"/>
    <property type="match status" value="1"/>
</dbReference>
<accession>A0ABV9NTS8</accession>
<comment type="subcellular location">
    <subcellularLocation>
        <location evidence="1">Cytoplasm</location>
    </subcellularLocation>
</comment>
<dbReference type="InterPro" id="IPR048714">
    <property type="entry name" value="DpiA-like_HTH"/>
</dbReference>
<keyword evidence="7" id="KW-0010">Activator</keyword>
<dbReference type="SUPFAM" id="SSF46785">
    <property type="entry name" value="Winged helix' DNA-binding domain"/>
    <property type="match status" value="1"/>
</dbReference>